<gene>
    <name evidence="2" type="ORF">SKAU_G00171960</name>
</gene>
<keyword evidence="1" id="KW-0175">Coiled coil</keyword>
<evidence type="ECO:0000313" key="2">
    <source>
        <dbReference type="EMBL" id="KAJ8360671.1"/>
    </source>
</evidence>
<dbReference type="EMBL" id="JAINUF010000005">
    <property type="protein sequence ID" value="KAJ8360671.1"/>
    <property type="molecule type" value="Genomic_DNA"/>
</dbReference>
<comment type="caution">
    <text evidence="2">The sequence shown here is derived from an EMBL/GenBank/DDBJ whole genome shotgun (WGS) entry which is preliminary data.</text>
</comment>
<dbReference type="Proteomes" id="UP001152622">
    <property type="component" value="Chromosome 5"/>
</dbReference>
<evidence type="ECO:0000256" key="1">
    <source>
        <dbReference type="SAM" id="Coils"/>
    </source>
</evidence>
<proteinExistence type="predicted"/>
<sequence>MLPQLDTLKDLVQSERENAERAKTRQRLLNRRLMMPPRTCRLYRTNWSSCDRKPRMGRKTQRGALGTD</sequence>
<name>A0A9Q1FKR5_SYNKA</name>
<protein>
    <submittedName>
        <fullName evidence="2">Uncharacterized protein</fullName>
    </submittedName>
</protein>
<organism evidence="2 3">
    <name type="scientific">Synaphobranchus kaupii</name>
    <name type="common">Kaup's arrowtooth eel</name>
    <dbReference type="NCBI Taxonomy" id="118154"/>
    <lineage>
        <taxon>Eukaryota</taxon>
        <taxon>Metazoa</taxon>
        <taxon>Chordata</taxon>
        <taxon>Craniata</taxon>
        <taxon>Vertebrata</taxon>
        <taxon>Euteleostomi</taxon>
        <taxon>Actinopterygii</taxon>
        <taxon>Neopterygii</taxon>
        <taxon>Teleostei</taxon>
        <taxon>Anguilliformes</taxon>
        <taxon>Synaphobranchidae</taxon>
        <taxon>Synaphobranchus</taxon>
    </lineage>
</organism>
<evidence type="ECO:0000313" key="3">
    <source>
        <dbReference type="Proteomes" id="UP001152622"/>
    </source>
</evidence>
<keyword evidence="3" id="KW-1185">Reference proteome</keyword>
<accession>A0A9Q1FKR5</accession>
<reference evidence="2" key="1">
    <citation type="journal article" date="2023" name="Science">
        <title>Genome structures resolve the early diversification of teleost fishes.</title>
        <authorList>
            <person name="Parey E."/>
            <person name="Louis A."/>
            <person name="Montfort J."/>
            <person name="Bouchez O."/>
            <person name="Roques C."/>
            <person name="Iampietro C."/>
            <person name="Lluch J."/>
            <person name="Castinel A."/>
            <person name="Donnadieu C."/>
            <person name="Desvignes T."/>
            <person name="Floi Bucao C."/>
            <person name="Jouanno E."/>
            <person name="Wen M."/>
            <person name="Mejri S."/>
            <person name="Dirks R."/>
            <person name="Jansen H."/>
            <person name="Henkel C."/>
            <person name="Chen W.J."/>
            <person name="Zahm M."/>
            <person name="Cabau C."/>
            <person name="Klopp C."/>
            <person name="Thompson A.W."/>
            <person name="Robinson-Rechavi M."/>
            <person name="Braasch I."/>
            <person name="Lecointre G."/>
            <person name="Bobe J."/>
            <person name="Postlethwait J.H."/>
            <person name="Berthelot C."/>
            <person name="Roest Crollius H."/>
            <person name="Guiguen Y."/>
        </authorList>
    </citation>
    <scope>NUCLEOTIDE SEQUENCE</scope>
    <source>
        <strain evidence="2">WJC10195</strain>
    </source>
</reference>
<feature type="coiled-coil region" evidence="1">
    <location>
        <begin position="5"/>
        <end position="32"/>
    </location>
</feature>
<dbReference type="AlphaFoldDB" id="A0A9Q1FKR5"/>